<protein>
    <submittedName>
        <fullName evidence="3">Uncharacterized protein</fullName>
    </submittedName>
</protein>
<dbReference type="RefSeq" id="WP_095418807.1">
    <property type="nucleotide sequence ID" value="NZ_CP022989.1"/>
</dbReference>
<dbReference type="KEGG" id="parb:CJU94_11615"/>
<feature type="compositionally biased region" description="Polar residues" evidence="1">
    <location>
        <begin position="66"/>
        <end position="76"/>
    </location>
</feature>
<evidence type="ECO:0000256" key="1">
    <source>
        <dbReference type="SAM" id="MobiDB-lite"/>
    </source>
</evidence>
<proteinExistence type="predicted"/>
<gene>
    <name evidence="3" type="ORF">CJU94_11615</name>
</gene>
<evidence type="ECO:0000313" key="3">
    <source>
        <dbReference type="EMBL" id="ASV98754.1"/>
    </source>
</evidence>
<evidence type="ECO:0000256" key="2">
    <source>
        <dbReference type="SAM" id="SignalP"/>
    </source>
</evidence>
<dbReference type="Proteomes" id="UP000215158">
    <property type="component" value="Chromosome 1"/>
</dbReference>
<sequence length="217" mass="23140">MKTNLLLALTALLLSVCIPAKAATECFFNKIQDAVDLNINNLVFENVVAPASGYKAITPTGSMSVKPTNDSVTSDCNPGPGGQALRGKNNRAGPTNYNYVTVQDARGASHRAVLFDTTEPGIYYAVKIKNDACPDNSGFIPANSSYVTLFDAGDSSEKSCMNDGAHFSFAVQFYVGPEYKGGKHTFQSKESRHGSFNISGASDEVTVKMVIFSGTLK</sequence>
<reference evidence="3 4" key="1">
    <citation type="submission" date="2017-08" db="EMBL/GenBank/DDBJ databases">
        <title>Identification and genetic characteristics of simultaneous BTEX- and naphthalene-degrading Paraburkholderia sp. BN5 isolated from petroleum-contaminated soil.</title>
        <authorList>
            <person name="Lee Y."/>
            <person name="Jeon C.O."/>
        </authorList>
    </citation>
    <scope>NUCLEOTIDE SEQUENCE [LARGE SCALE GENOMIC DNA]</scope>
    <source>
        <strain evidence="3 4">BN5</strain>
    </source>
</reference>
<organism evidence="3 4">
    <name type="scientific">Paraburkholderia aromaticivorans</name>
    <dbReference type="NCBI Taxonomy" id="2026199"/>
    <lineage>
        <taxon>Bacteria</taxon>
        <taxon>Pseudomonadati</taxon>
        <taxon>Pseudomonadota</taxon>
        <taxon>Betaproteobacteria</taxon>
        <taxon>Burkholderiales</taxon>
        <taxon>Burkholderiaceae</taxon>
        <taxon>Paraburkholderia</taxon>
    </lineage>
</organism>
<feature type="signal peptide" evidence="2">
    <location>
        <begin position="1"/>
        <end position="22"/>
    </location>
</feature>
<evidence type="ECO:0000313" key="4">
    <source>
        <dbReference type="Proteomes" id="UP000215158"/>
    </source>
</evidence>
<accession>A0A248VIU7</accession>
<dbReference type="EMBL" id="CP022989">
    <property type="protein sequence ID" value="ASV98754.1"/>
    <property type="molecule type" value="Genomic_DNA"/>
</dbReference>
<feature type="region of interest" description="Disordered" evidence="1">
    <location>
        <begin position="66"/>
        <end position="92"/>
    </location>
</feature>
<dbReference type="OrthoDB" id="9128405at2"/>
<name>A0A248VIU7_9BURK</name>
<keyword evidence="2" id="KW-0732">Signal</keyword>
<feature type="chain" id="PRO_5011970157" evidence="2">
    <location>
        <begin position="23"/>
        <end position="217"/>
    </location>
</feature>
<dbReference type="AlphaFoldDB" id="A0A248VIU7"/>
<keyword evidence="4" id="KW-1185">Reference proteome</keyword>